<accession>A0A0F9LLH1</accession>
<organism evidence="1">
    <name type="scientific">marine sediment metagenome</name>
    <dbReference type="NCBI Taxonomy" id="412755"/>
    <lineage>
        <taxon>unclassified sequences</taxon>
        <taxon>metagenomes</taxon>
        <taxon>ecological metagenomes</taxon>
    </lineage>
</organism>
<reference evidence="1" key="1">
    <citation type="journal article" date="2015" name="Nature">
        <title>Complex archaea that bridge the gap between prokaryotes and eukaryotes.</title>
        <authorList>
            <person name="Spang A."/>
            <person name="Saw J.H."/>
            <person name="Jorgensen S.L."/>
            <person name="Zaremba-Niedzwiedzka K."/>
            <person name="Martijn J."/>
            <person name="Lind A.E."/>
            <person name="van Eijk R."/>
            <person name="Schleper C."/>
            <person name="Guy L."/>
            <person name="Ettema T.J."/>
        </authorList>
    </citation>
    <scope>NUCLEOTIDE SEQUENCE</scope>
</reference>
<protein>
    <submittedName>
        <fullName evidence="1">Uncharacterized protein</fullName>
    </submittedName>
</protein>
<dbReference type="EMBL" id="LAZR01007018">
    <property type="protein sequence ID" value="KKM88011.1"/>
    <property type="molecule type" value="Genomic_DNA"/>
</dbReference>
<comment type="caution">
    <text evidence="1">The sequence shown here is derived from an EMBL/GenBank/DDBJ whole genome shotgun (WGS) entry which is preliminary data.</text>
</comment>
<sequence length="84" mass="9112">MSEATPKTVSRSKAVNDVVNAIGIGRDAIQTREKLIAQVEEIVVSSSGEANLLATGRTLDKTLKCAEELGLLRIHRQIAIERVK</sequence>
<proteinExistence type="predicted"/>
<evidence type="ECO:0000313" key="1">
    <source>
        <dbReference type="EMBL" id="KKM88011.1"/>
    </source>
</evidence>
<name>A0A0F9LLH1_9ZZZZ</name>
<gene>
    <name evidence="1" type="ORF">LCGC14_1263030</name>
</gene>
<dbReference type="AlphaFoldDB" id="A0A0F9LLH1"/>